<dbReference type="WBParaSite" id="scaffold43031_cov831.g24085">
    <property type="protein sequence ID" value="scaffold43031_cov831.g24085"/>
    <property type="gene ID" value="scaffold43031_cov831.g24085"/>
</dbReference>
<name>A0A915MNH6_MELJA</name>
<reference evidence="2" key="1">
    <citation type="submission" date="2022-11" db="UniProtKB">
        <authorList>
            <consortium name="WormBaseParasite"/>
        </authorList>
    </citation>
    <scope>IDENTIFICATION</scope>
</reference>
<dbReference type="Proteomes" id="UP000887561">
    <property type="component" value="Unplaced"/>
</dbReference>
<proteinExistence type="predicted"/>
<keyword evidence="1" id="KW-1185">Reference proteome</keyword>
<dbReference type="AlphaFoldDB" id="A0A915MNH6"/>
<protein>
    <submittedName>
        <fullName evidence="2">Uncharacterized protein</fullName>
    </submittedName>
</protein>
<sequence length="69" mass="7887">MLVYTKESGHSVTSNDFRIVNVPINTDYLNQDTVENHGIDAAIDDKKSNNEYFIVGIYEVGVNFIKKEY</sequence>
<evidence type="ECO:0000313" key="1">
    <source>
        <dbReference type="Proteomes" id="UP000887561"/>
    </source>
</evidence>
<accession>A0A915MNH6</accession>
<evidence type="ECO:0000313" key="2">
    <source>
        <dbReference type="WBParaSite" id="scaffold43031_cov831.g24085"/>
    </source>
</evidence>
<organism evidence="1 2">
    <name type="scientific">Meloidogyne javanica</name>
    <name type="common">Root-knot nematode worm</name>
    <dbReference type="NCBI Taxonomy" id="6303"/>
    <lineage>
        <taxon>Eukaryota</taxon>
        <taxon>Metazoa</taxon>
        <taxon>Ecdysozoa</taxon>
        <taxon>Nematoda</taxon>
        <taxon>Chromadorea</taxon>
        <taxon>Rhabditida</taxon>
        <taxon>Tylenchina</taxon>
        <taxon>Tylenchomorpha</taxon>
        <taxon>Tylenchoidea</taxon>
        <taxon>Meloidogynidae</taxon>
        <taxon>Meloidogyninae</taxon>
        <taxon>Meloidogyne</taxon>
        <taxon>Meloidogyne incognita group</taxon>
    </lineage>
</organism>